<keyword evidence="4" id="KW-0614">Plasmid</keyword>
<protein>
    <recommendedName>
        <fullName evidence="2">Anti-sigma factor antagonist</fullName>
    </recommendedName>
</protein>
<geneLocation type="plasmid" evidence="4 5">
    <name>unnamed 1</name>
</geneLocation>
<dbReference type="InterPro" id="IPR002645">
    <property type="entry name" value="STAS_dom"/>
</dbReference>
<dbReference type="PROSITE" id="PS50801">
    <property type="entry name" value="STAS"/>
    <property type="match status" value="1"/>
</dbReference>
<evidence type="ECO:0000256" key="1">
    <source>
        <dbReference type="ARBA" id="ARBA00009013"/>
    </source>
</evidence>
<evidence type="ECO:0000313" key="5">
    <source>
        <dbReference type="Proteomes" id="UP000198286"/>
    </source>
</evidence>
<dbReference type="RefSeq" id="WP_231614276.1">
    <property type="nucleotide sequence ID" value="NZ_CP015268.1"/>
</dbReference>
<dbReference type="InterPro" id="IPR036513">
    <property type="entry name" value="STAS_dom_sf"/>
</dbReference>
<dbReference type="Gene3D" id="3.30.750.24">
    <property type="entry name" value="STAS domain"/>
    <property type="match status" value="1"/>
</dbReference>
<dbReference type="NCBIfam" id="TIGR00377">
    <property type="entry name" value="ant_ant_sig"/>
    <property type="match status" value="1"/>
</dbReference>
<organism evidence="4 5">
    <name type="scientific">Mycobacterium intracellulare subsp. chimaera</name>
    <dbReference type="NCBI Taxonomy" id="222805"/>
    <lineage>
        <taxon>Bacteria</taxon>
        <taxon>Bacillati</taxon>
        <taxon>Actinomycetota</taxon>
        <taxon>Actinomycetes</taxon>
        <taxon>Mycobacteriales</taxon>
        <taxon>Mycobacteriaceae</taxon>
        <taxon>Mycobacterium</taxon>
        <taxon>Mycobacterium avium complex (MAC)</taxon>
    </lineage>
</organism>
<dbReference type="SUPFAM" id="SSF52091">
    <property type="entry name" value="SpoIIaa-like"/>
    <property type="match status" value="1"/>
</dbReference>
<dbReference type="EMBL" id="CP015268">
    <property type="protein sequence ID" value="ASL18224.1"/>
    <property type="molecule type" value="Genomic_DNA"/>
</dbReference>
<accession>A0A7U5MR63</accession>
<evidence type="ECO:0000259" key="3">
    <source>
        <dbReference type="PROSITE" id="PS50801"/>
    </source>
</evidence>
<name>A0A7U5MR63_MYCIT</name>
<dbReference type="Proteomes" id="UP000198286">
    <property type="component" value="Plasmid unnamed 1"/>
</dbReference>
<comment type="similarity">
    <text evidence="1 2">Belongs to the anti-sigma-factor antagonist family.</text>
</comment>
<dbReference type="Pfam" id="PF01740">
    <property type="entry name" value="STAS"/>
    <property type="match status" value="1"/>
</dbReference>
<gene>
    <name evidence="4" type="ORF">MYCOZU2_05879</name>
</gene>
<proteinExistence type="inferred from homology"/>
<reference evidence="4 5" key="1">
    <citation type="journal article" date="2017" name="Lancet Infect. Dis.">
        <title>Global outbreak of severe Mycobacterium chimaera disease after cardiac surgery: a molecular epidemiological study.</title>
        <authorList>
            <person name="van Ingen J."/>
            <person name="Kohl T."/>
            <person name="Kranzer K."/>
            <person name="Hasse B."/>
            <person name="Keller P."/>
            <person name="Szafranska A."/>
            <person name="Hillemann D."/>
            <person name="Chand M."/>
            <person name="Schreiber P."/>
            <person name="Sommerstein R."/>
            <person name="Berger C."/>
            <person name="Genoni M."/>
            <person name="Ruegg C."/>
            <person name="Troillet N."/>
            <person name="Widmer A.F."/>
            <person name="Becker S.L."/>
            <person name="Herrmann M."/>
            <person name="Eckmanns T."/>
            <person name="Haller S."/>
            <person name="Hoeller C."/>
            <person name="Debast S.B."/>
            <person name="Wolfhagen M.J."/>
            <person name="Hopman J."/>
            <person name="Kluytmans J."/>
            <person name="Langelaar M."/>
            <person name="Notermans D.W."/>
            <person name="ten Oever J."/>
            <person name="van den Barselaar P."/>
            <person name="Vonk A.B.A."/>
            <person name="Vos M.C."/>
            <person name="Ahmed N."/>
            <person name="Brown T."/>
            <person name="Crook D."/>
            <person name="Lamagni T."/>
            <person name="Phin N."/>
            <person name="Smith E.G."/>
            <person name="Zambon M."/>
            <person name="Serr A."/>
            <person name="Goetting T."/>
            <person name="Ebner W."/>
            <person name="Thuermer A."/>
            <person name="Utpatel C."/>
            <person name="Sproer C."/>
            <person name="Bunk B."/>
            <person name="Nubel U."/>
            <person name="Bloemberg G."/>
            <person name="Bottger E."/>
            <person name="Niemann S."/>
            <person name="Wagner D."/>
            <person name="Sax H."/>
        </authorList>
    </citation>
    <scope>NUCLEOTIDE SEQUENCE [LARGE SCALE GENOMIC DNA]</scope>
    <source>
        <strain evidence="4 5">ZUERICH-2</strain>
        <plasmid evidence="4 5">unnamed 1</plasmid>
    </source>
</reference>
<dbReference type="AlphaFoldDB" id="A0A7U5MR63"/>
<dbReference type="GO" id="GO:0043856">
    <property type="term" value="F:anti-sigma factor antagonist activity"/>
    <property type="evidence" value="ECO:0007669"/>
    <property type="project" value="InterPro"/>
</dbReference>
<evidence type="ECO:0000256" key="2">
    <source>
        <dbReference type="RuleBase" id="RU003749"/>
    </source>
</evidence>
<evidence type="ECO:0000313" key="4">
    <source>
        <dbReference type="EMBL" id="ASL18224.1"/>
    </source>
</evidence>
<sequence>MGGEVDAGTEDIWDNLMNKIGPTAIAPGPFVVDVCNLRFLSCGALSLLGQQARRCRRRGITTCLVSNQPIVARIVAAGGLRPLLSNYPTVESALSAAAA</sequence>
<dbReference type="InterPro" id="IPR003658">
    <property type="entry name" value="Anti-sigma_ant"/>
</dbReference>
<feature type="domain" description="STAS" evidence="3">
    <location>
        <begin position="1"/>
        <end position="97"/>
    </location>
</feature>